<evidence type="ECO:0000313" key="3">
    <source>
        <dbReference type="Proteomes" id="UP000326759"/>
    </source>
</evidence>
<dbReference type="Gene3D" id="2.30.30.40">
    <property type="entry name" value="SH3 Domains"/>
    <property type="match status" value="1"/>
</dbReference>
<feature type="non-terminal residue" evidence="2">
    <location>
        <position position="1"/>
    </location>
</feature>
<evidence type="ECO:0000256" key="1">
    <source>
        <dbReference type="SAM" id="MobiDB-lite"/>
    </source>
</evidence>
<protein>
    <submittedName>
        <fullName evidence="2">SAM and SH3 domain-containing protein 1</fullName>
    </submittedName>
</protein>
<evidence type="ECO:0000313" key="2">
    <source>
        <dbReference type="EMBL" id="KAB7498506.1"/>
    </source>
</evidence>
<dbReference type="OrthoDB" id="10047268at2759"/>
<reference evidence="2 3" key="1">
    <citation type="journal article" date="2019" name="PLoS Biol.">
        <title>Sex chromosomes control vertical transmission of feminizing Wolbachia symbionts in an isopod.</title>
        <authorList>
            <person name="Becking T."/>
            <person name="Chebbi M.A."/>
            <person name="Giraud I."/>
            <person name="Moumen B."/>
            <person name="Laverre T."/>
            <person name="Caubet Y."/>
            <person name="Peccoud J."/>
            <person name="Gilbert C."/>
            <person name="Cordaux R."/>
        </authorList>
    </citation>
    <scope>NUCLEOTIDE SEQUENCE [LARGE SCALE GENOMIC DNA]</scope>
    <source>
        <strain evidence="2">ANa2</strain>
        <tissue evidence="2">Whole body excluding digestive tract and cuticle</tissue>
    </source>
</reference>
<sequence>NPSGLWRGHLNGKIGHFKFILVEEIETMPTLYYSRPTRRYGITHGSQVLWFQKPGALREILAKFNLSELTQLFILNGYDDIDRFRDFTVEDLDQLGIGDSHLRSQVLCAVRFLQETLEAYDSVHFSWDRGGSSFVRHVNGRVSLPLKCSQGVFYPLEESGYERDGIGDQLYENTSVVGYLYRNASLQDDKNNFDNLEERLEHSSSSTDTSSGYHSRPTFNIPVVVSGTDTPPTSQAVKQGSHKSLKTSPSAEGETTDCHRDPHNAQRDSYHAQVARVHSSPSPTPLSGAESTGGETAPSC</sequence>
<dbReference type="PANTHER" id="PTHR12301:SF10">
    <property type="match status" value="1"/>
</dbReference>
<dbReference type="AlphaFoldDB" id="A0A5N5SWA8"/>
<feature type="compositionally biased region" description="Basic and acidic residues" evidence="1">
    <location>
        <begin position="256"/>
        <end position="270"/>
    </location>
</feature>
<dbReference type="Gene3D" id="1.10.150.50">
    <property type="entry name" value="Transcription Factor, Ets-1"/>
    <property type="match status" value="1"/>
</dbReference>
<dbReference type="InterPro" id="IPR013761">
    <property type="entry name" value="SAM/pointed_sf"/>
</dbReference>
<gene>
    <name evidence="2" type="primary">Sash1_1</name>
    <name evidence="2" type="ORF">Anas_12838</name>
</gene>
<feature type="compositionally biased region" description="Polar residues" evidence="1">
    <location>
        <begin position="227"/>
        <end position="238"/>
    </location>
</feature>
<organism evidence="2 3">
    <name type="scientific">Armadillidium nasatum</name>
    <dbReference type="NCBI Taxonomy" id="96803"/>
    <lineage>
        <taxon>Eukaryota</taxon>
        <taxon>Metazoa</taxon>
        <taxon>Ecdysozoa</taxon>
        <taxon>Arthropoda</taxon>
        <taxon>Crustacea</taxon>
        <taxon>Multicrustacea</taxon>
        <taxon>Malacostraca</taxon>
        <taxon>Eumalacostraca</taxon>
        <taxon>Peracarida</taxon>
        <taxon>Isopoda</taxon>
        <taxon>Oniscidea</taxon>
        <taxon>Crinocheta</taxon>
        <taxon>Armadillidiidae</taxon>
        <taxon>Armadillidium</taxon>
    </lineage>
</organism>
<accession>A0A5N5SWA8</accession>
<dbReference type="SUPFAM" id="SSF47769">
    <property type="entry name" value="SAM/Pointed domain"/>
    <property type="match status" value="1"/>
</dbReference>
<dbReference type="PANTHER" id="PTHR12301">
    <property type="entry name" value="SAM-DOMAIN, SH3 AND NUCLEAR LOCALIZATION SIGNALS PROTEIN RELATED"/>
    <property type="match status" value="1"/>
</dbReference>
<keyword evidence="3" id="KW-1185">Reference proteome</keyword>
<proteinExistence type="predicted"/>
<feature type="compositionally biased region" description="Polar residues" evidence="1">
    <location>
        <begin position="289"/>
        <end position="300"/>
    </location>
</feature>
<dbReference type="Proteomes" id="UP000326759">
    <property type="component" value="Unassembled WGS sequence"/>
</dbReference>
<dbReference type="EMBL" id="SEYY01019223">
    <property type="protein sequence ID" value="KAB7498506.1"/>
    <property type="molecule type" value="Genomic_DNA"/>
</dbReference>
<dbReference type="InterPro" id="IPR051725">
    <property type="entry name" value="SAM-SH3_domain_protein"/>
</dbReference>
<comment type="caution">
    <text evidence="2">The sequence shown here is derived from an EMBL/GenBank/DDBJ whole genome shotgun (WGS) entry which is preliminary data.</text>
</comment>
<name>A0A5N5SWA8_9CRUS</name>
<feature type="region of interest" description="Disordered" evidence="1">
    <location>
        <begin position="198"/>
        <end position="300"/>
    </location>
</feature>